<dbReference type="InterPro" id="IPR029044">
    <property type="entry name" value="Nucleotide-diphossugar_trans"/>
</dbReference>
<evidence type="ECO:0000256" key="11">
    <source>
        <dbReference type="ARBA" id="ARBA00022842"/>
    </source>
</evidence>
<dbReference type="GO" id="GO:0000902">
    <property type="term" value="P:cell morphogenesis"/>
    <property type="evidence" value="ECO:0007669"/>
    <property type="project" value="UniProtKB-UniRule"/>
</dbReference>
<gene>
    <name evidence="20" type="primary">glmU</name>
    <name evidence="22" type="ORF">EDC18_10923</name>
</gene>
<comment type="caution">
    <text evidence="20">Lacks conserved residue(s) required for the propagation of feature annotation.</text>
</comment>
<keyword evidence="23" id="KW-1185">Reference proteome</keyword>
<organism evidence="22 23">
    <name type="scientific">Natranaerovirga pectinivora</name>
    <dbReference type="NCBI Taxonomy" id="682400"/>
    <lineage>
        <taxon>Bacteria</taxon>
        <taxon>Bacillati</taxon>
        <taxon>Bacillota</taxon>
        <taxon>Clostridia</taxon>
        <taxon>Lachnospirales</taxon>
        <taxon>Natranaerovirgaceae</taxon>
        <taxon>Natranaerovirga</taxon>
    </lineage>
</organism>
<feature type="binding site" evidence="20">
    <location>
        <position position="139"/>
    </location>
    <ligand>
        <name>UDP-N-acetyl-alpha-D-glucosamine</name>
        <dbReference type="ChEBI" id="CHEBI:57705"/>
    </ligand>
</feature>
<dbReference type="RefSeq" id="WP_132253345.1">
    <property type="nucleotide sequence ID" value="NZ_SMAL01000009.1"/>
</dbReference>
<evidence type="ECO:0000256" key="15">
    <source>
        <dbReference type="ARBA" id="ARBA00023315"/>
    </source>
</evidence>
<feature type="region of interest" description="Linker" evidence="20">
    <location>
        <begin position="230"/>
        <end position="250"/>
    </location>
</feature>
<evidence type="ECO:0000313" key="22">
    <source>
        <dbReference type="EMBL" id="TCT13061.1"/>
    </source>
</evidence>
<comment type="pathway">
    <text evidence="3 20">Nucleotide-sugar biosynthesis; UDP-N-acetyl-alpha-D-glucosamine biosynthesis; UDP-N-acetyl-alpha-D-glucosamine from N-acetyl-alpha-D-glucosamine 1-phosphate: step 1/1.</text>
</comment>
<evidence type="ECO:0000256" key="7">
    <source>
        <dbReference type="ARBA" id="ARBA00022679"/>
    </source>
</evidence>
<comment type="similarity">
    <text evidence="4 20">In the C-terminal section; belongs to the transferase hexapeptide repeat family.</text>
</comment>
<feature type="domain" description="Nucleotidyl transferase" evidence="21">
    <location>
        <begin position="5"/>
        <end position="214"/>
    </location>
</feature>
<feature type="active site" description="Proton acceptor" evidence="20">
    <location>
        <position position="362"/>
    </location>
</feature>
<keyword evidence="6 20" id="KW-0963">Cytoplasm</keyword>
<comment type="catalytic activity">
    <reaction evidence="18 20">
        <text>N-acetyl-alpha-D-glucosamine 1-phosphate + UTP + H(+) = UDP-N-acetyl-alpha-D-glucosamine + diphosphate</text>
        <dbReference type="Rhea" id="RHEA:13509"/>
        <dbReference type="ChEBI" id="CHEBI:15378"/>
        <dbReference type="ChEBI" id="CHEBI:33019"/>
        <dbReference type="ChEBI" id="CHEBI:46398"/>
        <dbReference type="ChEBI" id="CHEBI:57705"/>
        <dbReference type="ChEBI" id="CHEBI:57776"/>
        <dbReference type="EC" id="2.7.7.23"/>
    </reaction>
</comment>
<dbReference type="Proteomes" id="UP000294902">
    <property type="component" value="Unassembled WGS sequence"/>
</dbReference>
<keyword evidence="8 20" id="KW-0548">Nucleotidyltransferase</keyword>
<comment type="subunit">
    <text evidence="20">Homotrimer.</text>
</comment>
<evidence type="ECO:0000313" key="23">
    <source>
        <dbReference type="Proteomes" id="UP000294902"/>
    </source>
</evidence>
<feature type="binding site" evidence="20">
    <location>
        <position position="332"/>
    </location>
    <ligand>
        <name>UDP-N-acetyl-alpha-D-glucosamine</name>
        <dbReference type="ChEBI" id="CHEBI:57705"/>
    </ligand>
</feature>
<dbReference type="InterPro" id="IPR005882">
    <property type="entry name" value="Bifunctional_GlmU"/>
</dbReference>
<keyword evidence="12 20" id="KW-0133">Cell shape</keyword>
<comment type="subcellular location">
    <subcellularLocation>
        <location evidence="1 20">Cytoplasm</location>
    </subcellularLocation>
</comment>
<dbReference type="CDD" id="cd02540">
    <property type="entry name" value="GT2_GlmU_N_bac"/>
    <property type="match status" value="1"/>
</dbReference>
<feature type="binding site" evidence="20">
    <location>
        <position position="376"/>
    </location>
    <ligand>
        <name>UDP-N-acetyl-alpha-D-glucosamine</name>
        <dbReference type="ChEBI" id="CHEBI:57705"/>
    </ligand>
</feature>
<dbReference type="SUPFAM" id="SSF51161">
    <property type="entry name" value="Trimeric LpxA-like enzymes"/>
    <property type="match status" value="1"/>
</dbReference>
<dbReference type="InterPro" id="IPR050065">
    <property type="entry name" value="GlmU-like"/>
</dbReference>
<comment type="catalytic activity">
    <reaction evidence="17 20">
        <text>alpha-D-glucosamine 1-phosphate + acetyl-CoA = N-acetyl-alpha-D-glucosamine 1-phosphate + CoA + H(+)</text>
        <dbReference type="Rhea" id="RHEA:13725"/>
        <dbReference type="ChEBI" id="CHEBI:15378"/>
        <dbReference type="ChEBI" id="CHEBI:57287"/>
        <dbReference type="ChEBI" id="CHEBI:57288"/>
        <dbReference type="ChEBI" id="CHEBI:57776"/>
        <dbReference type="ChEBI" id="CHEBI:58516"/>
        <dbReference type="EC" id="2.3.1.157"/>
    </reaction>
</comment>
<comment type="function">
    <text evidence="19 20">Catalyzes the last two sequential reactions in the de novo biosynthetic pathway for UDP-N-acetylglucosamine (UDP-GlcNAc). The C-terminal domain catalyzes the transfer of acetyl group from acetyl coenzyme A to glucosamine-1-phosphate (GlcN-1-P) to produce N-acetylglucosamine-1-phosphate (GlcNAc-1-P), which is converted into UDP-GlcNAc by the transfer of uridine 5-monophosphate (from uridine 5-triphosphate), a reaction catalyzed by the N-terminal domain.</text>
</comment>
<dbReference type="GO" id="GO:0016020">
    <property type="term" value="C:membrane"/>
    <property type="evidence" value="ECO:0007669"/>
    <property type="project" value="GOC"/>
</dbReference>
<feature type="binding site" evidence="20">
    <location>
        <position position="73"/>
    </location>
    <ligand>
        <name>UDP-N-acetyl-alpha-D-glucosamine</name>
        <dbReference type="ChEBI" id="CHEBI:57705"/>
    </ligand>
</feature>
<dbReference type="InterPro" id="IPR038009">
    <property type="entry name" value="GlmU_C_LbH"/>
</dbReference>
<comment type="caution">
    <text evidence="22">The sequence shown here is derived from an EMBL/GenBank/DDBJ whole genome shotgun (WGS) entry which is preliminary data.</text>
</comment>
<feature type="binding site" evidence="20">
    <location>
        <position position="102"/>
    </location>
    <ligand>
        <name>Mg(2+)</name>
        <dbReference type="ChEBI" id="CHEBI:18420"/>
    </ligand>
</feature>
<evidence type="ECO:0000256" key="8">
    <source>
        <dbReference type="ARBA" id="ARBA00022695"/>
    </source>
</evidence>
<comment type="cofactor">
    <cofactor evidence="20">
        <name>Mg(2+)</name>
        <dbReference type="ChEBI" id="CHEBI:18420"/>
    </cofactor>
    <text evidence="20">Binds 1 Mg(2+) ion per subunit.</text>
</comment>
<keyword evidence="16 20" id="KW-0961">Cell wall biogenesis/degradation</keyword>
<feature type="region of interest" description="N-acetyltransferase" evidence="20">
    <location>
        <begin position="251"/>
        <end position="453"/>
    </location>
</feature>
<comment type="pathway">
    <text evidence="20">Bacterial outer membrane biogenesis; LPS lipid A biosynthesis.</text>
</comment>
<keyword evidence="9 20" id="KW-0479">Metal-binding</keyword>
<dbReference type="UniPathway" id="UPA00973"/>
<dbReference type="GO" id="GO:0006048">
    <property type="term" value="P:UDP-N-acetylglucosamine biosynthetic process"/>
    <property type="evidence" value="ECO:0007669"/>
    <property type="project" value="UniProtKB-UniPathway"/>
</dbReference>
<evidence type="ECO:0000256" key="17">
    <source>
        <dbReference type="ARBA" id="ARBA00048247"/>
    </source>
</evidence>
<evidence type="ECO:0000256" key="16">
    <source>
        <dbReference type="ARBA" id="ARBA00023316"/>
    </source>
</evidence>
<dbReference type="Gene3D" id="2.160.10.10">
    <property type="entry name" value="Hexapeptide repeat proteins"/>
    <property type="match status" value="1"/>
</dbReference>
<evidence type="ECO:0000256" key="9">
    <source>
        <dbReference type="ARBA" id="ARBA00022723"/>
    </source>
</evidence>
<keyword evidence="10 20" id="KW-0677">Repeat</keyword>
<dbReference type="SUPFAM" id="SSF53448">
    <property type="entry name" value="Nucleotide-diphospho-sugar transferases"/>
    <property type="match status" value="1"/>
</dbReference>
<dbReference type="Pfam" id="PF00132">
    <property type="entry name" value="Hexapep"/>
    <property type="match status" value="2"/>
</dbReference>
<protein>
    <recommendedName>
        <fullName evidence="20">Bifunctional protein GlmU</fullName>
    </recommendedName>
    <domain>
        <recommendedName>
            <fullName evidence="20">UDP-N-acetylglucosamine pyrophosphorylase</fullName>
            <ecNumber evidence="20">2.7.7.23</ecNumber>
        </recommendedName>
        <alternativeName>
            <fullName evidence="20">N-acetylglucosamine-1-phosphate uridyltransferase</fullName>
        </alternativeName>
    </domain>
    <domain>
        <recommendedName>
            <fullName evidence="20">Glucosamine-1-phosphate N-acetyltransferase</fullName>
            <ecNumber evidence="20">2.3.1.157</ecNumber>
        </recommendedName>
    </domain>
</protein>
<dbReference type="GO" id="GO:0019134">
    <property type="term" value="F:glucosamine-1-phosphate N-acetyltransferase activity"/>
    <property type="evidence" value="ECO:0007669"/>
    <property type="project" value="UniProtKB-UniRule"/>
</dbReference>
<dbReference type="Gene3D" id="3.90.550.10">
    <property type="entry name" value="Spore Coat Polysaccharide Biosynthesis Protein SpsA, Chain A"/>
    <property type="match status" value="1"/>
</dbReference>
<dbReference type="GO" id="GO:0009245">
    <property type="term" value="P:lipid A biosynthetic process"/>
    <property type="evidence" value="ECO:0007669"/>
    <property type="project" value="UniProtKB-UniRule"/>
</dbReference>
<sequence>MEKLKAVILAAGQGTRMQSKLPKVLHKIMDKTLLEYAIEAAVEAGAEEVCVVIGHKSELVKEKINNNVEFVIQKEQLGTGHAVMQAKEFIGKTGKTFILFGDTPLITGNTLKDLIEKHDNNKNSITVLTTKVDNPKGYGRIIRDSNGAFVKSVEEKDATEDERKVNEINSGMYIYNSKVLYETLDTLTNDNAQGEYYLPDTLKAAIEKGYKVDGMSTDLSSEILGVNSRVQLAEAQKIMQLRINEYWMEQGVTIVDPNATYISKDVKIKRDTIIYPNTIIEGKTTIGEDCTIGLNTRISNSIISDGCTIEQTVIIDSEVGNNTSIGPFAYLRPNSKLGNNVKIGDFVEIKNSTIGDGTKASHLTYIGDALVGKNVNFGCGTITVNHDGKKKHQTIIEDNVFIGCNTNLISPVRIRNNAFIAAGSTINKEIPPYSLGISRVPQENKKDWVKKNR</sequence>
<dbReference type="GO" id="GO:0071555">
    <property type="term" value="P:cell wall organization"/>
    <property type="evidence" value="ECO:0007669"/>
    <property type="project" value="UniProtKB-KW"/>
</dbReference>
<keyword evidence="15 20" id="KW-0012">Acyltransferase</keyword>
<feature type="binding site" evidence="20">
    <location>
        <position position="439"/>
    </location>
    <ligand>
        <name>acetyl-CoA</name>
        <dbReference type="ChEBI" id="CHEBI:57288"/>
    </ligand>
</feature>
<dbReference type="Pfam" id="PF00483">
    <property type="entry name" value="NTP_transferase"/>
    <property type="match status" value="1"/>
</dbReference>
<dbReference type="GO" id="GO:0003977">
    <property type="term" value="F:UDP-N-acetylglucosamine diphosphorylase activity"/>
    <property type="evidence" value="ECO:0007669"/>
    <property type="project" value="UniProtKB-UniRule"/>
</dbReference>
<dbReference type="GO" id="GO:0009252">
    <property type="term" value="P:peptidoglycan biosynthetic process"/>
    <property type="evidence" value="ECO:0007669"/>
    <property type="project" value="UniProtKB-UniRule"/>
</dbReference>
<dbReference type="CDD" id="cd03353">
    <property type="entry name" value="LbH_GlmU_C"/>
    <property type="match status" value="1"/>
</dbReference>
<feature type="binding site" evidence="20">
    <location>
        <position position="227"/>
    </location>
    <ligand>
        <name>Mg(2+)</name>
        <dbReference type="ChEBI" id="CHEBI:18420"/>
    </ligand>
</feature>
<dbReference type="GO" id="GO:0008360">
    <property type="term" value="P:regulation of cell shape"/>
    <property type="evidence" value="ECO:0007669"/>
    <property type="project" value="UniProtKB-KW"/>
</dbReference>
<dbReference type="InterPro" id="IPR005835">
    <property type="entry name" value="NTP_transferase_dom"/>
</dbReference>
<evidence type="ECO:0000256" key="2">
    <source>
        <dbReference type="ARBA" id="ARBA00005166"/>
    </source>
</evidence>
<feature type="binding site" evidence="20">
    <location>
        <begin position="9"/>
        <end position="12"/>
    </location>
    <ligand>
        <name>UDP-N-acetyl-alpha-D-glucosamine</name>
        <dbReference type="ChEBI" id="CHEBI:57705"/>
    </ligand>
</feature>
<dbReference type="OrthoDB" id="9775031at2"/>
<dbReference type="UniPathway" id="UPA00113">
    <property type="reaction ID" value="UER00532"/>
</dbReference>
<accession>A0A4R3MGW3</accession>
<evidence type="ECO:0000256" key="20">
    <source>
        <dbReference type="HAMAP-Rule" id="MF_01631"/>
    </source>
</evidence>
<evidence type="ECO:0000259" key="21">
    <source>
        <dbReference type="Pfam" id="PF00483"/>
    </source>
</evidence>
<dbReference type="PANTHER" id="PTHR43584">
    <property type="entry name" value="NUCLEOTIDYL TRANSFERASE"/>
    <property type="match status" value="1"/>
</dbReference>
<comment type="similarity">
    <text evidence="5 20">In the N-terminal section; belongs to the N-acetylglucosamine-1-phosphate uridyltransferase family.</text>
</comment>
<dbReference type="Pfam" id="PF14602">
    <property type="entry name" value="Hexapep_2"/>
    <property type="match status" value="1"/>
</dbReference>
<keyword evidence="13 20" id="KW-0573">Peptidoglycan synthesis</keyword>
<evidence type="ECO:0000256" key="5">
    <source>
        <dbReference type="ARBA" id="ARBA00007947"/>
    </source>
</evidence>
<dbReference type="EC" id="2.7.7.23" evidence="20"/>
<dbReference type="HAMAP" id="MF_01631">
    <property type="entry name" value="GlmU"/>
    <property type="match status" value="1"/>
</dbReference>
<keyword evidence="7 20" id="KW-0808">Transferase</keyword>
<feature type="binding site" evidence="20">
    <location>
        <position position="422"/>
    </location>
    <ligand>
        <name>acetyl-CoA</name>
        <dbReference type="ChEBI" id="CHEBI:57288"/>
    </ligand>
</feature>
<dbReference type="GO" id="GO:0005737">
    <property type="term" value="C:cytoplasm"/>
    <property type="evidence" value="ECO:0007669"/>
    <property type="project" value="UniProtKB-SubCell"/>
</dbReference>
<feature type="binding site" evidence="20">
    <location>
        <position position="365"/>
    </location>
    <ligand>
        <name>UDP-N-acetyl-alpha-D-glucosamine</name>
        <dbReference type="ChEBI" id="CHEBI:57705"/>
    </ligand>
</feature>
<dbReference type="EC" id="2.3.1.157" evidence="20"/>
<dbReference type="EMBL" id="SMAL01000009">
    <property type="protein sequence ID" value="TCT13061.1"/>
    <property type="molecule type" value="Genomic_DNA"/>
</dbReference>
<feature type="region of interest" description="Pyrophosphorylase" evidence="20">
    <location>
        <begin position="1"/>
        <end position="229"/>
    </location>
</feature>
<keyword evidence="14 20" id="KW-0511">Multifunctional enzyme</keyword>
<name>A0A4R3MGW3_9FIRM</name>
<feature type="binding site" evidence="20">
    <location>
        <position position="169"/>
    </location>
    <ligand>
        <name>UDP-N-acetyl-alpha-D-glucosamine</name>
        <dbReference type="ChEBI" id="CHEBI:57705"/>
    </ligand>
</feature>
<dbReference type="NCBIfam" id="NF010934">
    <property type="entry name" value="PRK14354.1"/>
    <property type="match status" value="1"/>
</dbReference>
<feature type="binding site" evidence="20">
    <location>
        <position position="154"/>
    </location>
    <ligand>
        <name>UDP-N-acetyl-alpha-D-glucosamine</name>
        <dbReference type="ChEBI" id="CHEBI:57705"/>
    </ligand>
</feature>
<evidence type="ECO:0000256" key="18">
    <source>
        <dbReference type="ARBA" id="ARBA00048493"/>
    </source>
</evidence>
<dbReference type="AlphaFoldDB" id="A0A4R3MGW3"/>
<feature type="binding site" evidence="20">
    <location>
        <position position="227"/>
    </location>
    <ligand>
        <name>UDP-N-acetyl-alpha-D-glucosamine</name>
        <dbReference type="ChEBI" id="CHEBI:57705"/>
    </ligand>
</feature>
<keyword evidence="11 20" id="KW-0460">Magnesium</keyword>
<evidence type="ECO:0000256" key="6">
    <source>
        <dbReference type="ARBA" id="ARBA00022490"/>
    </source>
</evidence>
<dbReference type="GO" id="GO:0000287">
    <property type="term" value="F:magnesium ion binding"/>
    <property type="evidence" value="ECO:0007669"/>
    <property type="project" value="UniProtKB-UniRule"/>
</dbReference>
<dbReference type="InterPro" id="IPR001451">
    <property type="entry name" value="Hexapep"/>
</dbReference>
<feature type="binding site" evidence="20">
    <location>
        <position position="23"/>
    </location>
    <ligand>
        <name>UDP-N-acetyl-alpha-D-glucosamine</name>
        <dbReference type="ChEBI" id="CHEBI:57705"/>
    </ligand>
</feature>
<dbReference type="NCBIfam" id="TIGR01173">
    <property type="entry name" value="glmU"/>
    <property type="match status" value="1"/>
</dbReference>
<feature type="binding site" evidence="20">
    <location>
        <begin position="78"/>
        <end position="79"/>
    </location>
    <ligand>
        <name>UDP-N-acetyl-alpha-D-glucosamine</name>
        <dbReference type="ChEBI" id="CHEBI:57705"/>
    </ligand>
</feature>
<dbReference type="InterPro" id="IPR011004">
    <property type="entry name" value="Trimer_LpxA-like_sf"/>
</dbReference>
<evidence type="ECO:0000256" key="19">
    <source>
        <dbReference type="ARBA" id="ARBA00049628"/>
    </source>
</evidence>
<feature type="binding site" evidence="20">
    <location>
        <position position="350"/>
    </location>
    <ligand>
        <name>UDP-N-acetyl-alpha-D-glucosamine</name>
        <dbReference type="ChEBI" id="CHEBI:57705"/>
    </ligand>
</feature>
<dbReference type="PANTHER" id="PTHR43584:SF3">
    <property type="entry name" value="BIFUNCTIONAL PROTEIN GLMU"/>
    <property type="match status" value="1"/>
</dbReference>
<evidence type="ECO:0000256" key="13">
    <source>
        <dbReference type="ARBA" id="ARBA00022984"/>
    </source>
</evidence>
<evidence type="ECO:0000256" key="3">
    <source>
        <dbReference type="ARBA" id="ARBA00005208"/>
    </source>
</evidence>
<evidence type="ECO:0000256" key="1">
    <source>
        <dbReference type="ARBA" id="ARBA00004496"/>
    </source>
</evidence>
<evidence type="ECO:0000256" key="4">
    <source>
        <dbReference type="ARBA" id="ARBA00007707"/>
    </source>
</evidence>
<reference evidence="22 23" key="1">
    <citation type="submission" date="2019-03" db="EMBL/GenBank/DDBJ databases">
        <title>Genomic Encyclopedia of Type Strains, Phase IV (KMG-IV): sequencing the most valuable type-strain genomes for metagenomic binning, comparative biology and taxonomic classification.</title>
        <authorList>
            <person name="Goeker M."/>
        </authorList>
    </citation>
    <scope>NUCLEOTIDE SEQUENCE [LARGE SCALE GENOMIC DNA]</scope>
    <source>
        <strain evidence="22 23">DSM 24629</strain>
    </source>
</reference>
<evidence type="ECO:0000256" key="10">
    <source>
        <dbReference type="ARBA" id="ARBA00022737"/>
    </source>
</evidence>
<evidence type="ECO:0000256" key="14">
    <source>
        <dbReference type="ARBA" id="ARBA00023268"/>
    </source>
</evidence>
<comment type="pathway">
    <text evidence="2 20">Nucleotide-sugar biosynthesis; UDP-N-acetyl-alpha-D-glucosamine biosynthesis; N-acetyl-alpha-D-glucosamine 1-phosphate from alpha-D-glucosamine 6-phosphate (route II): step 2/2.</text>
</comment>
<evidence type="ECO:0000256" key="12">
    <source>
        <dbReference type="ARBA" id="ARBA00022960"/>
    </source>
</evidence>
<proteinExistence type="inferred from homology"/>